<comment type="subcellular location">
    <subcellularLocation>
        <location evidence="1">Membrane</location>
        <topology evidence="1">Multi-pass membrane protein</topology>
    </subcellularLocation>
</comment>
<evidence type="ECO:0000313" key="9">
    <source>
        <dbReference type="Proteomes" id="UP000009168"/>
    </source>
</evidence>
<feature type="transmembrane region" description="Helical" evidence="6">
    <location>
        <begin position="365"/>
        <end position="382"/>
    </location>
</feature>
<accession>Q239R4</accession>
<evidence type="ECO:0000256" key="2">
    <source>
        <dbReference type="ARBA" id="ARBA00022692"/>
    </source>
</evidence>
<protein>
    <submittedName>
        <fullName evidence="8">Transmembrane amino acid transporter protein</fullName>
    </submittedName>
</protein>
<feature type="compositionally biased region" description="Polar residues" evidence="5">
    <location>
        <begin position="38"/>
        <end position="51"/>
    </location>
</feature>
<evidence type="ECO:0000256" key="6">
    <source>
        <dbReference type="SAM" id="Phobius"/>
    </source>
</evidence>
<keyword evidence="2 6" id="KW-0812">Transmembrane</keyword>
<feature type="transmembrane region" description="Helical" evidence="6">
    <location>
        <begin position="86"/>
        <end position="107"/>
    </location>
</feature>
<dbReference type="KEGG" id="tet:TTHERM_01188330"/>
<dbReference type="PANTHER" id="PTHR22950:SF666">
    <property type="entry name" value="VACUOLAR AMINO ACID TRANSPORTER 4"/>
    <property type="match status" value="1"/>
</dbReference>
<feature type="transmembrane region" description="Helical" evidence="6">
    <location>
        <begin position="388"/>
        <end position="410"/>
    </location>
</feature>
<evidence type="ECO:0000256" key="4">
    <source>
        <dbReference type="ARBA" id="ARBA00023136"/>
    </source>
</evidence>
<keyword evidence="9" id="KW-1185">Reference proteome</keyword>
<feature type="domain" description="Amino acid transporter transmembrane" evidence="7">
    <location>
        <begin position="55"/>
        <end position="424"/>
    </location>
</feature>
<dbReference type="STRING" id="312017.Q239R4"/>
<dbReference type="GO" id="GO:0016020">
    <property type="term" value="C:membrane"/>
    <property type="evidence" value="ECO:0007669"/>
    <property type="project" value="UniProtKB-SubCell"/>
</dbReference>
<dbReference type="InParanoid" id="Q239R4"/>
<dbReference type="PANTHER" id="PTHR22950">
    <property type="entry name" value="AMINO ACID TRANSPORTER"/>
    <property type="match status" value="1"/>
</dbReference>
<feature type="transmembrane region" description="Helical" evidence="6">
    <location>
        <begin position="446"/>
        <end position="474"/>
    </location>
</feature>
<dbReference type="GeneID" id="7841579"/>
<sequence length="478" mass="53800">MSFPQAQQTESSPKIEQQPELQKQSSTNYVMDEKETLQVEQSTEKNSNSQHQEGKGTILSSTANILKSGIGTGILFMPSTFQACGIGLSIIFMVVCAIVCYFCWSLISRIIRFQESTDTKDPTNRNLTLEDTAGKLYGKSFKVFLQVCTYIYAYSTCFGYSIFIYQTLQPFISNYMVTMAIMFAFYLPLSMYKNIDKLSLFTYICLSATIITLLIIIGKSCDVISTTNVNFASLTKFDFTQLPLQFGVFSFAYDVNGVYTEVHAQMKDKNQFNYVLRYYLSIFTILGIFIGTMGYIAFGENTQAVIFQNIGSMGGVGTALDFLYSLSILANILLYNFTIVKFFDQIFSKYIIKSSTQSLIIFQQVSLRAIVFFSFSFLAQYVNQISNVFNILGSIFCTILTYACPLLLYIKAVKKQNNIIKKIQCLDVENDQKESKPSIAFLNTHYIYYILSGLCFIFGILGGISGLVSTIISIQQGS</sequence>
<dbReference type="AlphaFoldDB" id="Q239R4"/>
<dbReference type="eggNOG" id="KOG1304">
    <property type="taxonomic scope" value="Eukaryota"/>
</dbReference>
<keyword evidence="3 6" id="KW-1133">Transmembrane helix</keyword>
<evidence type="ECO:0000259" key="7">
    <source>
        <dbReference type="Pfam" id="PF01490"/>
    </source>
</evidence>
<evidence type="ECO:0000256" key="5">
    <source>
        <dbReference type="SAM" id="MobiDB-lite"/>
    </source>
</evidence>
<dbReference type="Pfam" id="PF01490">
    <property type="entry name" value="Aa_trans"/>
    <property type="match status" value="1"/>
</dbReference>
<feature type="transmembrane region" description="Helical" evidence="6">
    <location>
        <begin position="143"/>
        <end position="165"/>
    </location>
</feature>
<evidence type="ECO:0000256" key="1">
    <source>
        <dbReference type="ARBA" id="ARBA00004141"/>
    </source>
</evidence>
<evidence type="ECO:0000256" key="3">
    <source>
        <dbReference type="ARBA" id="ARBA00022989"/>
    </source>
</evidence>
<evidence type="ECO:0000313" key="8">
    <source>
        <dbReference type="EMBL" id="EAR93251.1"/>
    </source>
</evidence>
<dbReference type="GO" id="GO:0015179">
    <property type="term" value="F:L-amino acid transmembrane transporter activity"/>
    <property type="evidence" value="ECO:0007669"/>
    <property type="project" value="TreeGrafter"/>
</dbReference>
<dbReference type="RefSeq" id="XP_001013496.1">
    <property type="nucleotide sequence ID" value="XM_001013496.1"/>
</dbReference>
<name>Q239R4_TETTS</name>
<proteinExistence type="predicted"/>
<dbReference type="OrthoDB" id="1684102at2759"/>
<dbReference type="EMBL" id="GG662728">
    <property type="protein sequence ID" value="EAR93251.1"/>
    <property type="molecule type" value="Genomic_DNA"/>
</dbReference>
<keyword evidence="4 6" id="KW-0472">Membrane</keyword>
<feature type="region of interest" description="Disordered" evidence="5">
    <location>
        <begin position="1"/>
        <end position="54"/>
    </location>
</feature>
<feature type="transmembrane region" description="Helical" evidence="6">
    <location>
        <begin position="276"/>
        <end position="298"/>
    </location>
</feature>
<feature type="compositionally biased region" description="Polar residues" evidence="5">
    <location>
        <begin position="1"/>
        <end position="29"/>
    </location>
</feature>
<reference evidence="9" key="1">
    <citation type="journal article" date="2006" name="PLoS Biol.">
        <title>Macronuclear genome sequence of the ciliate Tetrahymena thermophila, a model eukaryote.</title>
        <authorList>
            <person name="Eisen J.A."/>
            <person name="Coyne R.S."/>
            <person name="Wu M."/>
            <person name="Wu D."/>
            <person name="Thiagarajan M."/>
            <person name="Wortman J.R."/>
            <person name="Badger J.H."/>
            <person name="Ren Q."/>
            <person name="Amedeo P."/>
            <person name="Jones K.M."/>
            <person name="Tallon L.J."/>
            <person name="Delcher A.L."/>
            <person name="Salzberg S.L."/>
            <person name="Silva J.C."/>
            <person name="Haas B.J."/>
            <person name="Majoros W.H."/>
            <person name="Farzad M."/>
            <person name="Carlton J.M."/>
            <person name="Smith R.K. Jr."/>
            <person name="Garg J."/>
            <person name="Pearlman R.E."/>
            <person name="Karrer K.M."/>
            <person name="Sun L."/>
            <person name="Manning G."/>
            <person name="Elde N.C."/>
            <person name="Turkewitz A.P."/>
            <person name="Asai D.J."/>
            <person name="Wilkes D.E."/>
            <person name="Wang Y."/>
            <person name="Cai H."/>
            <person name="Collins K."/>
            <person name="Stewart B.A."/>
            <person name="Lee S.R."/>
            <person name="Wilamowska K."/>
            <person name="Weinberg Z."/>
            <person name="Ruzzo W.L."/>
            <person name="Wloga D."/>
            <person name="Gaertig J."/>
            <person name="Frankel J."/>
            <person name="Tsao C.-C."/>
            <person name="Gorovsky M.A."/>
            <person name="Keeling P.J."/>
            <person name="Waller R.F."/>
            <person name="Patron N.J."/>
            <person name="Cherry J.M."/>
            <person name="Stover N.A."/>
            <person name="Krieger C.J."/>
            <person name="del Toro C."/>
            <person name="Ryder H.F."/>
            <person name="Williamson S.C."/>
            <person name="Barbeau R.A."/>
            <person name="Hamilton E.P."/>
            <person name="Orias E."/>
        </authorList>
    </citation>
    <scope>NUCLEOTIDE SEQUENCE [LARGE SCALE GENOMIC DNA]</scope>
    <source>
        <strain evidence="9">SB210</strain>
    </source>
</reference>
<feature type="transmembrane region" description="Helical" evidence="6">
    <location>
        <begin position="322"/>
        <end position="344"/>
    </location>
</feature>
<gene>
    <name evidence="8" type="ORF">TTHERM_01188330</name>
</gene>
<organism evidence="8 9">
    <name type="scientific">Tetrahymena thermophila (strain SB210)</name>
    <dbReference type="NCBI Taxonomy" id="312017"/>
    <lineage>
        <taxon>Eukaryota</taxon>
        <taxon>Sar</taxon>
        <taxon>Alveolata</taxon>
        <taxon>Ciliophora</taxon>
        <taxon>Intramacronucleata</taxon>
        <taxon>Oligohymenophorea</taxon>
        <taxon>Hymenostomatida</taxon>
        <taxon>Tetrahymenina</taxon>
        <taxon>Tetrahymenidae</taxon>
        <taxon>Tetrahymena</taxon>
    </lineage>
</organism>
<feature type="transmembrane region" description="Helical" evidence="6">
    <location>
        <begin position="200"/>
        <end position="217"/>
    </location>
</feature>
<dbReference type="Proteomes" id="UP000009168">
    <property type="component" value="Unassembled WGS sequence"/>
</dbReference>
<dbReference type="InterPro" id="IPR013057">
    <property type="entry name" value="AA_transpt_TM"/>
</dbReference>
<dbReference type="OMA" id="QEFDNEP"/>
<feature type="transmembrane region" description="Helical" evidence="6">
    <location>
        <begin position="171"/>
        <end position="188"/>
    </location>
</feature>
<dbReference type="HOGENOM" id="CLU_570507_0_0_1"/>